<evidence type="ECO:0000313" key="1">
    <source>
        <dbReference type="EMBL" id="KIO13285.1"/>
    </source>
</evidence>
<dbReference type="EMBL" id="KN831946">
    <property type="protein sequence ID" value="KIO13285.1"/>
    <property type="molecule type" value="Genomic_DNA"/>
</dbReference>
<evidence type="ECO:0000313" key="2">
    <source>
        <dbReference type="Proteomes" id="UP000054217"/>
    </source>
</evidence>
<dbReference type="Proteomes" id="UP000054217">
    <property type="component" value="Unassembled WGS sequence"/>
</dbReference>
<accession>A0A0C3PH10</accession>
<reference evidence="1 2" key="1">
    <citation type="submission" date="2014-04" db="EMBL/GenBank/DDBJ databases">
        <authorList>
            <consortium name="DOE Joint Genome Institute"/>
            <person name="Kuo A."/>
            <person name="Kohler A."/>
            <person name="Costa M.D."/>
            <person name="Nagy L.G."/>
            <person name="Floudas D."/>
            <person name="Copeland A."/>
            <person name="Barry K.W."/>
            <person name="Cichocki N."/>
            <person name="Veneault-Fourrey C."/>
            <person name="LaButti K."/>
            <person name="Lindquist E.A."/>
            <person name="Lipzen A."/>
            <person name="Lundell T."/>
            <person name="Morin E."/>
            <person name="Murat C."/>
            <person name="Sun H."/>
            <person name="Tunlid A."/>
            <person name="Henrissat B."/>
            <person name="Grigoriev I.V."/>
            <person name="Hibbett D.S."/>
            <person name="Martin F."/>
            <person name="Nordberg H.P."/>
            <person name="Cantor M.N."/>
            <person name="Hua S.X."/>
        </authorList>
    </citation>
    <scope>NUCLEOTIDE SEQUENCE [LARGE SCALE GENOMIC DNA]</scope>
    <source>
        <strain evidence="1 2">Marx 270</strain>
    </source>
</reference>
<dbReference type="HOGENOM" id="CLU_2741063_0_0_1"/>
<dbReference type="InParanoid" id="A0A0C3PH10"/>
<protein>
    <submittedName>
        <fullName evidence="1">Uncharacterized protein</fullName>
    </submittedName>
</protein>
<gene>
    <name evidence="1" type="ORF">M404DRAFT_992845</name>
</gene>
<organism evidence="1 2">
    <name type="scientific">Pisolithus tinctorius Marx 270</name>
    <dbReference type="NCBI Taxonomy" id="870435"/>
    <lineage>
        <taxon>Eukaryota</taxon>
        <taxon>Fungi</taxon>
        <taxon>Dikarya</taxon>
        <taxon>Basidiomycota</taxon>
        <taxon>Agaricomycotina</taxon>
        <taxon>Agaricomycetes</taxon>
        <taxon>Agaricomycetidae</taxon>
        <taxon>Boletales</taxon>
        <taxon>Sclerodermatineae</taxon>
        <taxon>Pisolithaceae</taxon>
        <taxon>Pisolithus</taxon>
    </lineage>
</organism>
<proteinExistence type="predicted"/>
<keyword evidence="2" id="KW-1185">Reference proteome</keyword>
<reference evidence="2" key="2">
    <citation type="submission" date="2015-01" db="EMBL/GenBank/DDBJ databases">
        <title>Evolutionary Origins and Diversification of the Mycorrhizal Mutualists.</title>
        <authorList>
            <consortium name="DOE Joint Genome Institute"/>
            <consortium name="Mycorrhizal Genomics Consortium"/>
            <person name="Kohler A."/>
            <person name="Kuo A."/>
            <person name="Nagy L.G."/>
            <person name="Floudas D."/>
            <person name="Copeland A."/>
            <person name="Barry K.W."/>
            <person name="Cichocki N."/>
            <person name="Veneault-Fourrey C."/>
            <person name="LaButti K."/>
            <person name="Lindquist E.A."/>
            <person name="Lipzen A."/>
            <person name="Lundell T."/>
            <person name="Morin E."/>
            <person name="Murat C."/>
            <person name="Riley R."/>
            <person name="Ohm R."/>
            <person name="Sun H."/>
            <person name="Tunlid A."/>
            <person name="Henrissat B."/>
            <person name="Grigoriev I.V."/>
            <person name="Hibbett D.S."/>
            <person name="Martin F."/>
        </authorList>
    </citation>
    <scope>NUCLEOTIDE SEQUENCE [LARGE SCALE GENOMIC DNA]</scope>
    <source>
        <strain evidence="2">Marx 270</strain>
    </source>
</reference>
<name>A0A0C3PH10_PISTI</name>
<dbReference type="AlphaFoldDB" id="A0A0C3PH10"/>
<sequence>MVYRGFSYTGCVRAAFLLREHPPFAVKQTLPYMGCGYSIRQGMANKRLDILSVALLPQPGLVRSPASLNYQ</sequence>